<evidence type="ECO:0000256" key="1">
    <source>
        <dbReference type="ARBA" id="ARBA00023015"/>
    </source>
</evidence>
<dbReference type="SMART" id="SM00421">
    <property type="entry name" value="HTH_LUXR"/>
    <property type="match status" value="1"/>
</dbReference>
<sequence>MAEPLVRFASVRGRDVAWASAGSGPPLIAGGWWCRDLDQEWRMAAFRELVTLFGTGVTLIRYDRAGALSLDDELATLAAVVSQVGEPVSLFGASSGGCVSCAYAASHPDQVDRLVLYGTYAYGAEITSPAAQSSFVDIIGRHWGVGSRLLADLFLPDTTAEQRLEFVRYQRAAMDPADAAAALQAVYSFDVRPYLPRIQAPTLVLHRRGDRVIPLRLGRSIAETIPGAAFVALDGTNHMPWVGDSAAIVEHTFRFLNLAPPPSSDKGDLSAREIDVLRLVAAGLSDQEIAARLTLSAHTVHRHVANIRTKLGLPSRTAAAAHAVRSGLI</sequence>
<proteinExistence type="predicted"/>
<organism evidence="5 6">
    <name type="scientific">Kibdelosporangium persicum</name>
    <dbReference type="NCBI Taxonomy" id="2698649"/>
    <lineage>
        <taxon>Bacteria</taxon>
        <taxon>Bacillati</taxon>
        <taxon>Actinomycetota</taxon>
        <taxon>Actinomycetes</taxon>
        <taxon>Pseudonocardiales</taxon>
        <taxon>Pseudonocardiaceae</taxon>
        <taxon>Kibdelosporangium</taxon>
    </lineage>
</organism>
<dbReference type="InterPro" id="IPR029058">
    <property type="entry name" value="AB_hydrolase_fold"/>
</dbReference>
<dbReference type="PRINTS" id="PR00111">
    <property type="entry name" value="ABHYDROLASE"/>
</dbReference>
<keyword evidence="1" id="KW-0805">Transcription regulation</keyword>
<dbReference type="PANTHER" id="PTHR44688:SF16">
    <property type="entry name" value="DNA-BINDING TRANSCRIPTIONAL ACTIVATOR DEVR_DOSR"/>
    <property type="match status" value="1"/>
</dbReference>
<dbReference type="InterPro" id="IPR016032">
    <property type="entry name" value="Sig_transdc_resp-reg_C-effctor"/>
</dbReference>
<dbReference type="Pfam" id="PF00561">
    <property type="entry name" value="Abhydrolase_1"/>
    <property type="match status" value="1"/>
</dbReference>
<evidence type="ECO:0000313" key="5">
    <source>
        <dbReference type="EMBL" id="NRN63112.1"/>
    </source>
</evidence>
<dbReference type="Pfam" id="PF00196">
    <property type="entry name" value="GerE"/>
    <property type="match status" value="1"/>
</dbReference>
<reference evidence="5 6" key="1">
    <citation type="submission" date="2020-01" db="EMBL/GenBank/DDBJ databases">
        <title>Kibdelosporangium persica a novel Actinomycetes from a hot desert in Iran.</title>
        <authorList>
            <person name="Safaei N."/>
            <person name="Zaburannyi N."/>
            <person name="Mueller R."/>
            <person name="Wink J."/>
        </authorList>
    </citation>
    <scope>NUCLEOTIDE SEQUENCE [LARGE SCALE GENOMIC DNA]</scope>
    <source>
        <strain evidence="5 6">4NS15</strain>
    </source>
</reference>
<comment type="caution">
    <text evidence="5">The sequence shown here is derived from an EMBL/GenBank/DDBJ whole genome shotgun (WGS) entry which is preliminary data.</text>
</comment>
<dbReference type="InterPro" id="IPR036388">
    <property type="entry name" value="WH-like_DNA-bd_sf"/>
</dbReference>
<evidence type="ECO:0000259" key="4">
    <source>
        <dbReference type="PROSITE" id="PS50043"/>
    </source>
</evidence>
<keyword evidence="6" id="KW-1185">Reference proteome</keyword>
<protein>
    <submittedName>
        <fullName evidence="5">Helix-turn-helix transcriptional regulator</fullName>
    </submittedName>
</protein>
<gene>
    <name evidence="5" type="ORF">GC106_3130</name>
</gene>
<dbReference type="PRINTS" id="PR00038">
    <property type="entry name" value="HTHLUXR"/>
</dbReference>
<dbReference type="InterPro" id="IPR000073">
    <property type="entry name" value="AB_hydrolase_1"/>
</dbReference>
<dbReference type="SUPFAM" id="SSF53474">
    <property type="entry name" value="alpha/beta-Hydrolases"/>
    <property type="match status" value="1"/>
</dbReference>
<keyword evidence="2" id="KW-0238">DNA-binding</keyword>
<dbReference type="Proteomes" id="UP000763557">
    <property type="component" value="Unassembled WGS sequence"/>
</dbReference>
<dbReference type="Gene3D" id="3.40.50.1820">
    <property type="entry name" value="alpha/beta hydrolase"/>
    <property type="match status" value="1"/>
</dbReference>
<dbReference type="CDD" id="cd06170">
    <property type="entry name" value="LuxR_C_like"/>
    <property type="match status" value="1"/>
</dbReference>
<dbReference type="SUPFAM" id="SSF46894">
    <property type="entry name" value="C-terminal effector domain of the bipartite response regulators"/>
    <property type="match status" value="1"/>
</dbReference>
<evidence type="ECO:0000313" key="6">
    <source>
        <dbReference type="Proteomes" id="UP000763557"/>
    </source>
</evidence>
<evidence type="ECO:0000256" key="2">
    <source>
        <dbReference type="ARBA" id="ARBA00023125"/>
    </source>
</evidence>
<dbReference type="EMBL" id="JAAATY010000001">
    <property type="protein sequence ID" value="NRN63112.1"/>
    <property type="molecule type" value="Genomic_DNA"/>
</dbReference>
<dbReference type="Gene3D" id="1.10.10.10">
    <property type="entry name" value="Winged helix-like DNA-binding domain superfamily/Winged helix DNA-binding domain"/>
    <property type="match status" value="1"/>
</dbReference>
<keyword evidence="3" id="KW-0804">Transcription</keyword>
<accession>A0ABX2EVV7</accession>
<feature type="domain" description="HTH luxR-type" evidence="4">
    <location>
        <begin position="262"/>
        <end position="327"/>
    </location>
</feature>
<dbReference type="PANTHER" id="PTHR44688">
    <property type="entry name" value="DNA-BINDING TRANSCRIPTIONAL ACTIVATOR DEVR_DOSR"/>
    <property type="match status" value="1"/>
</dbReference>
<dbReference type="PROSITE" id="PS50043">
    <property type="entry name" value="HTH_LUXR_2"/>
    <property type="match status" value="1"/>
</dbReference>
<name>A0ABX2EVV7_9PSEU</name>
<dbReference type="RefSeq" id="WP_312872343.1">
    <property type="nucleotide sequence ID" value="NZ_CBCSGW010000039.1"/>
</dbReference>
<dbReference type="InterPro" id="IPR000792">
    <property type="entry name" value="Tscrpt_reg_LuxR_C"/>
</dbReference>
<evidence type="ECO:0000256" key="3">
    <source>
        <dbReference type="ARBA" id="ARBA00023163"/>
    </source>
</evidence>